<dbReference type="Gene3D" id="1.10.10.10">
    <property type="entry name" value="Winged helix-like DNA-binding domain superfamily/Winged helix DNA-binding domain"/>
    <property type="match status" value="1"/>
</dbReference>
<dbReference type="PANTHER" id="PTHR30432:SF1">
    <property type="entry name" value="DNA-BINDING TRANSCRIPTIONAL DUAL REGULATOR MODE"/>
    <property type="match status" value="1"/>
</dbReference>
<dbReference type="PANTHER" id="PTHR30432">
    <property type="entry name" value="TRANSCRIPTIONAL REGULATOR MODE"/>
    <property type="match status" value="1"/>
</dbReference>
<dbReference type="SUPFAM" id="SSF46785">
    <property type="entry name" value="Winged helix' DNA-binding domain"/>
    <property type="match status" value="1"/>
</dbReference>
<evidence type="ECO:0000313" key="2">
    <source>
        <dbReference type="EMBL" id="PIM51265.1"/>
    </source>
</evidence>
<dbReference type="AlphaFoldDB" id="A0A2G9C4H4"/>
<evidence type="ECO:0000313" key="3">
    <source>
        <dbReference type="Proteomes" id="UP000231501"/>
    </source>
</evidence>
<dbReference type="GO" id="GO:0003700">
    <property type="term" value="F:DNA-binding transcription factor activity"/>
    <property type="evidence" value="ECO:0007669"/>
    <property type="project" value="InterPro"/>
</dbReference>
<name>A0A2G9C4H4_9BURK</name>
<dbReference type="Proteomes" id="UP000231501">
    <property type="component" value="Unassembled WGS sequence"/>
</dbReference>
<organism evidence="2 3">
    <name type="scientific">Roseateles chitinivorans</name>
    <dbReference type="NCBI Taxonomy" id="2917965"/>
    <lineage>
        <taxon>Bacteria</taxon>
        <taxon>Pseudomonadati</taxon>
        <taxon>Pseudomonadota</taxon>
        <taxon>Betaproteobacteria</taxon>
        <taxon>Burkholderiales</taxon>
        <taxon>Sphaerotilaceae</taxon>
        <taxon>Roseateles</taxon>
    </lineage>
</organism>
<reference evidence="2 3" key="1">
    <citation type="submission" date="2017-11" db="EMBL/GenBank/DDBJ databases">
        <title>Draft genome sequence of Mitsuaria sp. HWN-4.</title>
        <authorList>
            <person name="Gundlapally S.R."/>
        </authorList>
    </citation>
    <scope>NUCLEOTIDE SEQUENCE [LARGE SCALE GENOMIC DNA]</scope>
    <source>
        <strain evidence="2 3">HWN-4</strain>
    </source>
</reference>
<dbReference type="InterPro" id="IPR051815">
    <property type="entry name" value="Molybdate_resp_trans_reg"/>
</dbReference>
<proteinExistence type="predicted"/>
<protein>
    <submittedName>
        <fullName evidence="2">ModE family transcriptional regulator</fullName>
    </submittedName>
</protein>
<comment type="caution">
    <text evidence="2">The sequence shown here is derived from an EMBL/GenBank/DDBJ whole genome shotgun (WGS) entry which is preliminary data.</text>
</comment>
<feature type="domain" description="HTH lysR-type" evidence="1">
    <location>
        <begin position="16"/>
        <end position="77"/>
    </location>
</feature>
<keyword evidence="3" id="KW-1185">Reference proteome</keyword>
<accession>A0A2G9C4H4</accession>
<dbReference type="EMBL" id="PEOG01000073">
    <property type="protein sequence ID" value="PIM51265.1"/>
    <property type="molecule type" value="Genomic_DNA"/>
</dbReference>
<gene>
    <name evidence="2" type="ORF">CS062_20720</name>
</gene>
<sequence>MRVTVGETIAIGPGKIALLEALDETGSITAAARSLDMSYRRAWLLIDELNRALKTPAVATAAGGAKGGGSALTESGRALVTLYRQIEDNALVACKPEIRQLMKLLAT</sequence>
<dbReference type="OrthoDB" id="9805928at2"/>
<dbReference type="InterPro" id="IPR000847">
    <property type="entry name" value="LysR_HTH_N"/>
</dbReference>
<dbReference type="Pfam" id="PF00126">
    <property type="entry name" value="HTH_1"/>
    <property type="match status" value="1"/>
</dbReference>
<dbReference type="InterPro" id="IPR036390">
    <property type="entry name" value="WH_DNA-bd_sf"/>
</dbReference>
<evidence type="ECO:0000259" key="1">
    <source>
        <dbReference type="Pfam" id="PF00126"/>
    </source>
</evidence>
<dbReference type="InterPro" id="IPR036388">
    <property type="entry name" value="WH-like_DNA-bd_sf"/>
</dbReference>